<keyword evidence="2" id="KW-1185">Reference proteome</keyword>
<dbReference type="STRING" id="870435.A0A0C3IZM2"/>
<reference evidence="2" key="2">
    <citation type="submission" date="2015-01" db="EMBL/GenBank/DDBJ databases">
        <title>Evolutionary Origins and Diversification of the Mycorrhizal Mutualists.</title>
        <authorList>
            <consortium name="DOE Joint Genome Institute"/>
            <consortium name="Mycorrhizal Genomics Consortium"/>
            <person name="Kohler A."/>
            <person name="Kuo A."/>
            <person name="Nagy L.G."/>
            <person name="Floudas D."/>
            <person name="Copeland A."/>
            <person name="Barry K.W."/>
            <person name="Cichocki N."/>
            <person name="Veneault-Fourrey C."/>
            <person name="LaButti K."/>
            <person name="Lindquist E.A."/>
            <person name="Lipzen A."/>
            <person name="Lundell T."/>
            <person name="Morin E."/>
            <person name="Murat C."/>
            <person name="Riley R."/>
            <person name="Ohm R."/>
            <person name="Sun H."/>
            <person name="Tunlid A."/>
            <person name="Henrissat B."/>
            <person name="Grigoriev I.V."/>
            <person name="Hibbett D.S."/>
            <person name="Martin F."/>
        </authorList>
    </citation>
    <scope>NUCLEOTIDE SEQUENCE [LARGE SCALE GENOMIC DNA]</scope>
    <source>
        <strain evidence="2">Marx 270</strain>
    </source>
</reference>
<evidence type="ECO:0000313" key="2">
    <source>
        <dbReference type="Proteomes" id="UP000054217"/>
    </source>
</evidence>
<sequence length="174" mass="19348">MQFLSIIISKDVDALDEQSSVRVAESVGKFLLVTSSGERTLLHETFLTFATIIRQRCPGYNNSQSSQVLDVEMMRHISSETRSLVVASAVSVYIMSAPLLEPCWYLGTWEYLSDTLLLMKAHPYQSEDEPLALAVGPTICDALLFLVNHIDDDTSERAVGVDCNVRLTTSQEVM</sequence>
<organism evidence="1 2">
    <name type="scientific">Pisolithus tinctorius Marx 270</name>
    <dbReference type="NCBI Taxonomy" id="870435"/>
    <lineage>
        <taxon>Eukaryota</taxon>
        <taxon>Fungi</taxon>
        <taxon>Dikarya</taxon>
        <taxon>Basidiomycota</taxon>
        <taxon>Agaricomycotina</taxon>
        <taxon>Agaricomycetes</taxon>
        <taxon>Agaricomycetidae</taxon>
        <taxon>Boletales</taxon>
        <taxon>Sclerodermatineae</taxon>
        <taxon>Pisolithaceae</taxon>
        <taxon>Pisolithus</taxon>
    </lineage>
</organism>
<dbReference type="AlphaFoldDB" id="A0A0C3IZM2"/>
<reference evidence="1 2" key="1">
    <citation type="submission" date="2014-04" db="EMBL/GenBank/DDBJ databases">
        <authorList>
            <consortium name="DOE Joint Genome Institute"/>
            <person name="Kuo A."/>
            <person name="Kohler A."/>
            <person name="Costa M.D."/>
            <person name="Nagy L.G."/>
            <person name="Floudas D."/>
            <person name="Copeland A."/>
            <person name="Barry K.W."/>
            <person name="Cichocki N."/>
            <person name="Veneault-Fourrey C."/>
            <person name="LaButti K."/>
            <person name="Lindquist E.A."/>
            <person name="Lipzen A."/>
            <person name="Lundell T."/>
            <person name="Morin E."/>
            <person name="Murat C."/>
            <person name="Sun H."/>
            <person name="Tunlid A."/>
            <person name="Henrissat B."/>
            <person name="Grigoriev I.V."/>
            <person name="Hibbett D.S."/>
            <person name="Martin F."/>
            <person name="Nordberg H.P."/>
            <person name="Cantor M.N."/>
            <person name="Hua S.X."/>
        </authorList>
    </citation>
    <scope>NUCLEOTIDE SEQUENCE [LARGE SCALE GENOMIC DNA]</scope>
    <source>
        <strain evidence="1 2">Marx 270</strain>
    </source>
</reference>
<name>A0A0C3IZM2_PISTI</name>
<dbReference type="Proteomes" id="UP000054217">
    <property type="component" value="Unassembled WGS sequence"/>
</dbReference>
<dbReference type="InParanoid" id="A0A0C3IZM2"/>
<dbReference type="EMBL" id="KN831982">
    <property type="protein sequence ID" value="KIO02273.1"/>
    <property type="molecule type" value="Genomic_DNA"/>
</dbReference>
<protein>
    <submittedName>
        <fullName evidence="1">Uncharacterized protein</fullName>
    </submittedName>
</protein>
<dbReference type="HOGENOM" id="CLU_1611449_0_0_1"/>
<accession>A0A0C3IZM2</accession>
<proteinExistence type="predicted"/>
<dbReference type="OrthoDB" id="3233180at2759"/>
<evidence type="ECO:0000313" key="1">
    <source>
        <dbReference type="EMBL" id="KIO02273.1"/>
    </source>
</evidence>
<gene>
    <name evidence="1" type="ORF">M404DRAFT_1002287</name>
</gene>